<dbReference type="GeneID" id="111292449"/>
<keyword evidence="2" id="KW-0805">Transcription regulation</keyword>
<evidence type="ECO:0000313" key="10">
    <source>
        <dbReference type="RefSeq" id="XP_022740582.1"/>
    </source>
</evidence>
<dbReference type="SMART" id="SM01019">
    <property type="entry name" value="B3"/>
    <property type="match status" value="1"/>
</dbReference>
<dbReference type="CDD" id="cd10017">
    <property type="entry name" value="B3_DNA"/>
    <property type="match status" value="1"/>
</dbReference>
<reference evidence="10" key="1">
    <citation type="submission" date="2025-08" db="UniProtKB">
        <authorList>
            <consortium name="RefSeq"/>
        </authorList>
    </citation>
    <scope>IDENTIFICATION</scope>
    <source>
        <tissue evidence="10">Fruit stalk</tissue>
    </source>
</reference>
<evidence type="ECO:0000259" key="8">
    <source>
        <dbReference type="PROSITE" id="PS50863"/>
    </source>
</evidence>
<dbReference type="GO" id="GO:0003677">
    <property type="term" value="F:DNA binding"/>
    <property type="evidence" value="ECO:0007669"/>
    <property type="project" value="UniProtKB-KW"/>
</dbReference>
<proteinExistence type="predicted"/>
<dbReference type="Proteomes" id="UP000515121">
    <property type="component" value="Unplaced"/>
</dbReference>
<dbReference type="PANTHER" id="PTHR31391:SF135">
    <property type="entry name" value="B3 DOMAIN-CONTAINING PROTEIN OS01G0234100-LIKE ISOFORM X1"/>
    <property type="match status" value="1"/>
</dbReference>
<evidence type="ECO:0000256" key="1">
    <source>
        <dbReference type="ARBA" id="ARBA00004123"/>
    </source>
</evidence>
<evidence type="ECO:0000313" key="9">
    <source>
        <dbReference type="Proteomes" id="UP000515121"/>
    </source>
</evidence>
<evidence type="ECO:0000256" key="7">
    <source>
        <dbReference type="SAM" id="MobiDB-lite"/>
    </source>
</evidence>
<dbReference type="GO" id="GO:0005634">
    <property type="term" value="C:nucleus"/>
    <property type="evidence" value="ECO:0007669"/>
    <property type="project" value="UniProtKB-SubCell"/>
</dbReference>
<dbReference type="InterPro" id="IPR003340">
    <property type="entry name" value="B3_DNA-bd"/>
</dbReference>
<evidence type="ECO:0000256" key="4">
    <source>
        <dbReference type="ARBA" id="ARBA00023163"/>
    </source>
</evidence>
<protein>
    <submittedName>
        <fullName evidence="10">B3 domain-containing protein Os01g0234100-like isoform X1</fullName>
    </submittedName>
</protein>
<feature type="compositionally biased region" description="Basic and acidic residues" evidence="7">
    <location>
        <begin position="1"/>
        <end position="14"/>
    </location>
</feature>
<feature type="region of interest" description="Disordered" evidence="7">
    <location>
        <begin position="1"/>
        <end position="104"/>
    </location>
</feature>
<comment type="subcellular location">
    <subcellularLocation>
        <location evidence="1">Nucleus</location>
    </subcellularLocation>
</comment>
<name>A0A6P5YJT7_DURZI</name>
<organism evidence="9 10">
    <name type="scientific">Durio zibethinus</name>
    <name type="common">Durian</name>
    <dbReference type="NCBI Taxonomy" id="66656"/>
    <lineage>
        <taxon>Eukaryota</taxon>
        <taxon>Viridiplantae</taxon>
        <taxon>Streptophyta</taxon>
        <taxon>Embryophyta</taxon>
        <taxon>Tracheophyta</taxon>
        <taxon>Spermatophyta</taxon>
        <taxon>Magnoliopsida</taxon>
        <taxon>eudicotyledons</taxon>
        <taxon>Gunneridae</taxon>
        <taxon>Pentapetalae</taxon>
        <taxon>rosids</taxon>
        <taxon>malvids</taxon>
        <taxon>Malvales</taxon>
        <taxon>Malvaceae</taxon>
        <taxon>Helicteroideae</taxon>
        <taxon>Durio</taxon>
    </lineage>
</organism>
<evidence type="ECO:0000256" key="5">
    <source>
        <dbReference type="ARBA" id="ARBA00023242"/>
    </source>
</evidence>
<dbReference type="InterPro" id="IPR044837">
    <property type="entry name" value="REM16-like"/>
</dbReference>
<keyword evidence="5" id="KW-0539">Nucleus</keyword>
<evidence type="ECO:0000256" key="3">
    <source>
        <dbReference type="ARBA" id="ARBA00023125"/>
    </source>
</evidence>
<keyword evidence="9" id="KW-1185">Reference proteome</keyword>
<feature type="domain" description="TF-B3" evidence="8">
    <location>
        <begin position="122"/>
        <end position="213"/>
    </location>
</feature>
<sequence length="548" mass="61957">MEDQRVKKEAEEIQQRTTSFADRRLKSAGEEDLTLAQLSHTPIFKPSSSKKAKRLTERKQKRMKSQSESIIEHAVSDSEGKLRSSKKNKSVDDGKCNPEIKSPAMIRAEEVQSNLEPEFPSFAKSLVRSHVGSCFWMGLPGMFCRVHLPRKDTTITLEDESGHQFHVKYYAHKTGLSAGWRQFCSAHNLLEGDVLVFQLVEPTKFKVYIIRANDLTELDGALGLLNLDAHTKQSDADDAENDTTVFRSTKRKRPNSLPLADVQKKNKRSGLQRLACNIGMLAEQSKNAHTKQSDADDAERDTTVFRSIKRKRPISLSLVVVQKKNKRSGLQRLACNIGIPAEQSENDSEEVGSEVWEGFKQSVPTIQFKDITSFENFKILVDGLVIDSELSEDIRIKYYKLCCSQNSFLHENIIQGINFKLIVGTILETVNISDAIRACKLTTSRDEFDGWDKTLKAFELLGMNVGFLLTRLRRLVNLAFESAGAADTRRYIEAQTEQAQTQDEIRNLEAKLAELKGACKTFGVEIESLQSKAETYKLRFEEEVKAPW</sequence>
<keyword evidence="3" id="KW-0238">DNA-binding</keyword>
<keyword evidence="6" id="KW-0175">Coiled coil</keyword>
<dbReference type="SUPFAM" id="SSF101936">
    <property type="entry name" value="DNA-binding pseudobarrel domain"/>
    <property type="match status" value="1"/>
</dbReference>
<feature type="compositionally biased region" description="Basic and acidic residues" evidence="7">
    <location>
        <begin position="70"/>
        <end position="82"/>
    </location>
</feature>
<dbReference type="InterPro" id="IPR015300">
    <property type="entry name" value="DNA-bd_pseudobarrel_sf"/>
</dbReference>
<dbReference type="PROSITE" id="PS50863">
    <property type="entry name" value="B3"/>
    <property type="match status" value="1"/>
</dbReference>
<feature type="coiled-coil region" evidence="6">
    <location>
        <begin position="491"/>
        <end position="518"/>
    </location>
</feature>
<dbReference type="Gene3D" id="2.40.330.10">
    <property type="entry name" value="DNA-binding pseudobarrel domain"/>
    <property type="match status" value="1"/>
</dbReference>
<accession>A0A6P5YJT7</accession>
<dbReference type="OrthoDB" id="1909330at2759"/>
<feature type="compositionally biased region" description="Basic and acidic residues" evidence="7">
    <location>
        <begin position="89"/>
        <end position="98"/>
    </location>
</feature>
<dbReference type="KEGG" id="dzi:111292449"/>
<gene>
    <name evidence="10" type="primary">LOC111292449</name>
</gene>
<evidence type="ECO:0000256" key="6">
    <source>
        <dbReference type="SAM" id="Coils"/>
    </source>
</evidence>
<dbReference type="AlphaFoldDB" id="A0A6P5YJT7"/>
<dbReference type="Pfam" id="PF02362">
    <property type="entry name" value="B3"/>
    <property type="match status" value="1"/>
</dbReference>
<dbReference type="PANTHER" id="PTHR31391">
    <property type="entry name" value="B3 DOMAIN-CONTAINING PROTEIN OS11G0197600-RELATED"/>
    <property type="match status" value="1"/>
</dbReference>
<evidence type="ECO:0000256" key="2">
    <source>
        <dbReference type="ARBA" id="ARBA00023015"/>
    </source>
</evidence>
<keyword evidence="4" id="KW-0804">Transcription</keyword>
<dbReference type="RefSeq" id="XP_022740582.1">
    <property type="nucleotide sequence ID" value="XM_022884847.1"/>
</dbReference>